<keyword evidence="9" id="KW-0131">Cell cycle</keyword>
<keyword evidence="6" id="KW-0498">Mitosis</keyword>
<evidence type="ECO:0000256" key="5">
    <source>
        <dbReference type="ARBA" id="ARBA00022701"/>
    </source>
</evidence>
<comment type="subcellular location">
    <subcellularLocation>
        <location evidence="1">Cytoplasm</location>
        <location evidence="1">Cytoskeleton</location>
        <location evidence="1">Spindle</location>
    </subcellularLocation>
</comment>
<keyword evidence="11" id="KW-1185">Reference proteome</keyword>
<evidence type="ECO:0000313" key="11">
    <source>
        <dbReference type="Proteomes" id="UP001174694"/>
    </source>
</evidence>
<comment type="similarity">
    <text evidence="2">Belongs to the HAUS1 family.</text>
</comment>
<evidence type="ECO:0000256" key="7">
    <source>
        <dbReference type="ARBA" id="ARBA00023054"/>
    </source>
</evidence>
<evidence type="ECO:0000256" key="1">
    <source>
        <dbReference type="ARBA" id="ARBA00004186"/>
    </source>
</evidence>
<proteinExistence type="inferred from homology"/>
<dbReference type="Proteomes" id="UP001174694">
    <property type="component" value="Unassembled WGS sequence"/>
</dbReference>
<dbReference type="EMBL" id="JANBVO010000041">
    <property type="protein sequence ID" value="KAJ9134815.1"/>
    <property type="molecule type" value="Genomic_DNA"/>
</dbReference>
<evidence type="ECO:0000313" key="10">
    <source>
        <dbReference type="EMBL" id="KAJ9134815.1"/>
    </source>
</evidence>
<dbReference type="GO" id="GO:0005819">
    <property type="term" value="C:spindle"/>
    <property type="evidence" value="ECO:0007669"/>
    <property type="project" value="UniProtKB-SubCell"/>
</dbReference>
<keyword evidence="3" id="KW-0963">Cytoplasm</keyword>
<dbReference type="GO" id="GO:0070652">
    <property type="term" value="C:HAUS complex"/>
    <property type="evidence" value="ECO:0007669"/>
    <property type="project" value="InterPro"/>
</dbReference>
<dbReference type="GO" id="GO:0005829">
    <property type="term" value="C:cytosol"/>
    <property type="evidence" value="ECO:0007669"/>
    <property type="project" value="TreeGrafter"/>
</dbReference>
<keyword evidence="4" id="KW-0132">Cell division</keyword>
<name>A0AA38VJ02_9PEZI</name>
<evidence type="ECO:0000256" key="3">
    <source>
        <dbReference type="ARBA" id="ARBA00022490"/>
    </source>
</evidence>
<reference evidence="10" key="1">
    <citation type="submission" date="2022-07" db="EMBL/GenBank/DDBJ databases">
        <title>Fungi with potential for degradation of polypropylene.</title>
        <authorList>
            <person name="Gostincar C."/>
        </authorList>
    </citation>
    <scope>NUCLEOTIDE SEQUENCE</scope>
    <source>
        <strain evidence="10">EXF-13308</strain>
    </source>
</reference>
<organism evidence="10 11">
    <name type="scientific">Pleurostoma richardsiae</name>
    <dbReference type="NCBI Taxonomy" id="41990"/>
    <lineage>
        <taxon>Eukaryota</taxon>
        <taxon>Fungi</taxon>
        <taxon>Dikarya</taxon>
        <taxon>Ascomycota</taxon>
        <taxon>Pezizomycotina</taxon>
        <taxon>Sordariomycetes</taxon>
        <taxon>Sordariomycetidae</taxon>
        <taxon>Calosphaeriales</taxon>
        <taxon>Pleurostomataceae</taxon>
        <taxon>Pleurostoma</taxon>
    </lineage>
</organism>
<dbReference type="GO" id="GO:0005874">
    <property type="term" value="C:microtubule"/>
    <property type="evidence" value="ECO:0007669"/>
    <property type="project" value="UniProtKB-KW"/>
</dbReference>
<evidence type="ECO:0000256" key="4">
    <source>
        <dbReference type="ARBA" id="ARBA00022618"/>
    </source>
</evidence>
<dbReference type="InterPro" id="IPR026243">
    <property type="entry name" value="HAUS1"/>
</dbReference>
<comment type="caution">
    <text evidence="10">The sequence shown here is derived from an EMBL/GenBank/DDBJ whole genome shotgun (WGS) entry which is preliminary data.</text>
</comment>
<dbReference type="PANTHER" id="PTHR31570:SF1">
    <property type="entry name" value="HAUS AUGMIN-LIKE COMPLEX SUBUNIT 1"/>
    <property type="match status" value="1"/>
</dbReference>
<dbReference type="GO" id="GO:0051225">
    <property type="term" value="P:spindle assembly"/>
    <property type="evidence" value="ECO:0007669"/>
    <property type="project" value="InterPro"/>
</dbReference>
<dbReference type="PANTHER" id="PTHR31570">
    <property type="entry name" value="HAUS AUGMIN-LIKE COMPLEX SUBUNIT 1"/>
    <property type="match status" value="1"/>
</dbReference>
<evidence type="ECO:0000256" key="6">
    <source>
        <dbReference type="ARBA" id="ARBA00022776"/>
    </source>
</evidence>
<gene>
    <name evidence="10" type="ORF">NKR23_g9914</name>
</gene>
<dbReference type="AlphaFoldDB" id="A0AA38VJ02"/>
<protein>
    <submittedName>
        <fullName evidence="10">Uncharacterized protein</fullName>
    </submittedName>
</protein>
<accession>A0AA38VJ02</accession>
<keyword evidence="8" id="KW-0206">Cytoskeleton</keyword>
<evidence type="ECO:0000256" key="8">
    <source>
        <dbReference type="ARBA" id="ARBA00023212"/>
    </source>
</evidence>
<evidence type="ECO:0000256" key="9">
    <source>
        <dbReference type="ARBA" id="ARBA00023306"/>
    </source>
</evidence>
<sequence>MSYLSETTAIFSPSIARLAASAAKDWSYIDSWLAVKFHGRAGPSFERNPETLKALLALVTVNEAADEDRDLVLRLNAIALQELNAATDRGYADEPVDATSVDRRAPQTDILITLGSALTGEGKIGLDTLTSVTVDAGLAHPDPEGIGRWVIDLHAEMCDLEQVTERFTAVQRLIVSEAEKLDTVIRELQGDGYRPSSDLAKHNLDVQRRLKSMTSRVPEVKDKVSGGASYVSQPQHRVEQVKVEEDEYLTLVALKKQLRAMVGAFEGLPPDSQLARQKLEDLRAGLRSITWRRDAVFEGLVEQESPYKRR</sequence>
<evidence type="ECO:0000256" key="2">
    <source>
        <dbReference type="ARBA" id="ARBA00005479"/>
    </source>
</evidence>
<keyword evidence="5" id="KW-0493">Microtubule</keyword>
<dbReference type="GO" id="GO:0051301">
    <property type="term" value="P:cell division"/>
    <property type="evidence" value="ECO:0007669"/>
    <property type="project" value="UniProtKB-KW"/>
</dbReference>
<keyword evidence="7" id="KW-0175">Coiled coil</keyword>